<dbReference type="EMBL" id="JASMWN010000045">
    <property type="protein sequence ID" value="MDU9007097.1"/>
    <property type="molecule type" value="Genomic_DNA"/>
</dbReference>
<keyword evidence="7" id="KW-1185">Reference proteome</keyword>
<dbReference type="InterPro" id="IPR015421">
    <property type="entry name" value="PyrdxlP-dep_Trfase_major"/>
</dbReference>
<name>A0ABU3VLM9_9RHOB</name>
<keyword evidence="3" id="KW-0808">Transferase</keyword>
<evidence type="ECO:0000313" key="7">
    <source>
        <dbReference type="Proteomes" id="UP001255416"/>
    </source>
</evidence>
<dbReference type="Gene3D" id="3.40.640.10">
    <property type="entry name" value="Type I PLP-dependent aspartate aminotransferase-like (Major domain)"/>
    <property type="match status" value="1"/>
</dbReference>
<sequence length="417" mass="45253">MSFEIQSLFASKLPDPAPQPFSGFPRYNFVGGHNDATSIPVQALKAAALRVLDAEGASLATYYLTSGPQGHLPLRQFIAKALARNAQMGDGAENILTTSGSLQALDLVNRLLLNEGDTVIAEEASYGGALGRLKRLGVNCRGVRVDQDGIDMQELRSILEDQKARQAPVKYIYTIPTVQNPTGGVMSLERRKTLLQLAAEFDCVIFEDDCYADLLWGAPRPRTIRSLDAAAAQAQGRANRVIYCGSFSKSIAPALRVGYLIADWTVLAQILPLKTDAGTGALEQMVLAEFCREHFDDHIAGMQKMLKRKCDVMVEALNRSFGAAAEFVAPSGGIFIWITLPEEVDTTQLAAAAAGHGIAINPGAEWTVDGAKNRNRLRLCFGHPDEETIRVGVAKLAEICHEIFRVPRYAGNIQQGK</sequence>
<dbReference type="Proteomes" id="UP001255416">
    <property type="component" value="Unassembled WGS sequence"/>
</dbReference>
<dbReference type="CDD" id="cd00609">
    <property type="entry name" value="AAT_like"/>
    <property type="match status" value="1"/>
</dbReference>
<dbReference type="InterPro" id="IPR004839">
    <property type="entry name" value="Aminotransferase_I/II_large"/>
</dbReference>
<evidence type="ECO:0000259" key="5">
    <source>
        <dbReference type="Pfam" id="PF00155"/>
    </source>
</evidence>
<evidence type="ECO:0000256" key="2">
    <source>
        <dbReference type="ARBA" id="ARBA00022576"/>
    </source>
</evidence>
<comment type="caution">
    <text evidence="6">The sequence shown here is derived from an EMBL/GenBank/DDBJ whole genome shotgun (WGS) entry which is preliminary data.</text>
</comment>
<dbReference type="InterPro" id="IPR015422">
    <property type="entry name" value="PyrdxlP-dep_Trfase_small"/>
</dbReference>
<accession>A0ABU3VLM9</accession>
<dbReference type="GO" id="GO:0008483">
    <property type="term" value="F:transaminase activity"/>
    <property type="evidence" value="ECO:0007669"/>
    <property type="project" value="UniProtKB-KW"/>
</dbReference>
<dbReference type="Gene3D" id="3.90.1150.10">
    <property type="entry name" value="Aspartate Aminotransferase, domain 1"/>
    <property type="match status" value="1"/>
</dbReference>
<dbReference type="InterPro" id="IPR015424">
    <property type="entry name" value="PyrdxlP-dep_Trfase"/>
</dbReference>
<dbReference type="PANTHER" id="PTHR42790:SF19">
    <property type="entry name" value="KYNURENINE_ALPHA-AMINOADIPATE AMINOTRANSFERASE, MITOCHONDRIAL"/>
    <property type="match status" value="1"/>
</dbReference>
<dbReference type="InterPro" id="IPR050859">
    <property type="entry name" value="Class-I_PLP-dep_aminotransf"/>
</dbReference>
<comment type="cofactor">
    <cofactor evidence="1">
        <name>pyridoxal 5'-phosphate</name>
        <dbReference type="ChEBI" id="CHEBI:597326"/>
    </cofactor>
</comment>
<proteinExistence type="predicted"/>
<feature type="domain" description="Aminotransferase class I/classII large" evidence="5">
    <location>
        <begin position="40"/>
        <end position="391"/>
    </location>
</feature>
<dbReference type="Pfam" id="PF00155">
    <property type="entry name" value="Aminotran_1_2"/>
    <property type="match status" value="1"/>
</dbReference>
<dbReference type="SUPFAM" id="SSF53383">
    <property type="entry name" value="PLP-dependent transferases"/>
    <property type="match status" value="1"/>
</dbReference>
<gene>
    <name evidence="6" type="ORF">QO231_25075</name>
</gene>
<protein>
    <submittedName>
        <fullName evidence="6">PLP-dependent aminotransferase family protein</fullName>
    </submittedName>
</protein>
<evidence type="ECO:0000256" key="4">
    <source>
        <dbReference type="ARBA" id="ARBA00022898"/>
    </source>
</evidence>
<dbReference type="PANTHER" id="PTHR42790">
    <property type="entry name" value="AMINOTRANSFERASE"/>
    <property type="match status" value="1"/>
</dbReference>
<organism evidence="6 7">
    <name type="scientific">Sedimentitalea todarodis</name>
    <dbReference type="NCBI Taxonomy" id="1631240"/>
    <lineage>
        <taxon>Bacteria</taxon>
        <taxon>Pseudomonadati</taxon>
        <taxon>Pseudomonadota</taxon>
        <taxon>Alphaproteobacteria</taxon>
        <taxon>Rhodobacterales</taxon>
        <taxon>Paracoccaceae</taxon>
        <taxon>Sedimentitalea</taxon>
    </lineage>
</organism>
<reference evidence="7" key="1">
    <citation type="submission" date="2023-05" db="EMBL/GenBank/DDBJ databases">
        <title>Sedimentitalea sp. nov. JM2-8.</title>
        <authorList>
            <person name="Huang J."/>
        </authorList>
    </citation>
    <scope>NUCLEOTIDE SEQUENCE [LARGE SCALE GENOMIC DNA]</scope>
    <source>
        <strain evidence="7">KHS03</strain>
    </source>
</reference>
<keyword evidence="4" id="KW-0663">Pyridoxal phosphate</keyword>
<evidence type="ECO:0000313" key="6">
    <source>
        <dbReference type="EMBL" id="MDU9007097.1"/>
    </source>
</evidence>
<evidence type="ECO:0000256" key="1">
    <source>
        <dbReference type="ARBA" id="ARBA00001933"/>
    </source>
</evidence>
<evidence type="ECO:0000256" key="3">
    <source>
        <dbReference type="ARBA" id="ARBA00022679"/>
    </source>
</evidence>
<keyword evidence="2 6" id="KW-0032">Aminotransferase</keyword>
<dbReference type="RefSeq" id="WP_316782750.1">
    <property type="nucleotide sequence ID" value="NZ_JASMWN010000045.1"/>
</dbReference>